<dbReference type="Gene3D" id="3.40.50.720">
    <property type="entry name" value="NAD(P)-binding Rossmann-like Domain"/>
    <property type="match status" value="1"/>
</dbReference>
<proteinExistence type="predicted"/>
<organism evidence="2 3">
    <name type="scientific">Dellaglioa algida DSM 15638</name>
    <dbReference type="NCBI Taxonomy" id="1423719"/>
    <lineage>
        <taxon>Bacteria</taxon>
        <taxon>Bacillati</taxon>
        <taxon>Bacillota</taxon>
        <taxon>Bacilli</taxon>
        <taxon>Lactobacillales</taxon>
        <taxon>Lactobacillaceae</taxon>
        <taxon>Dellaglioa</taxon>
    </lineage>
</organism>
<dbReference type="InterPro" id="IPR036291">
    <property type="entry name" value="NAD(P)-bd_dom_sf"/>
</dbReference>
<dbReference type="GO" id="GO:0016646">
    <property type="term" value="F:oxidoreductase activity, acting on the CH-NH group of donors, NAD or NADP as acceptor"/>
    <property type="evidence" value="ECO:0007669"/>
    <property type="project" value="TreeGrafter"/>
</dbReference>
<dbReference type="InterPro" id="IPR016040">
    <property type="entry name" value="NAD(P)-bd_dom"/>
</dbReference>
<dbReference type="PANTHER" id="PTHR43355:SF2">
    <property type="entry name" value="FLAVIN REDUCTASE (NADPH)"/>
    <property type="match status" value="1"/>
</dbReference>
<dbReference type="Pfam" id="PF13460">
    <property type="entry name" value="NAD_binding_10"/>
    <property type="match status" value="1"/>
</dbReference>
<dbReference type="PATRIC" id="fig|1423719.4.peg.699"/>
<gene>
    <name evidence="2" type="ORF">FC66_GL000689</name>
</gene>
<dbReference type="EMBL" id="AZDI01000002">
    <property type="protein sequence ID" value="KRK46188.1"/>
    <property type="molecule type" value="Genomic_DNA"/>
</dbReference>
<evidence type="ECO:0000313" key="3">
    <source>
        <dbReference type="Proteomes" id="UP000051450"/>
    </source>
</evidence>
<dbReference type="InterPro" id="IPR051606">
    <property type="entry name" value="Polyketide_Oxido-like"/>
</dbReference>
<dbReference type="GeneID" id="83549078"/>
<evidence type="ECO:0000313" key="2">
    <source>
        <dbReference type="EMBL" id="KRK46188.1"/>
    </source>
</evidence>
<dbReference type="AlphaFoldDB" id="A0A0R1HIB9"/>
<dbReference type="OrthoDB" id="9785372at2"/>
<dbReference type="SUPFAM" id="SSF51735">
    <property type="entry name" value="NAD(P)-binding Rossmann-fold domains"/>
    <property type="match status" value="1"/>
</dbReference>
<dbReference type="Proteomes" id="UP000051450">
    <property type="component" value="Unassembled WGS sequence"/>
</dbReference>
<dbReference type="PANTHER" id="PTHR43355">
    <property type="entry name" value="FLAVIN REDUCTASE (NADPH)"/>
    <property type="match status" value="1"/>
</dbReference>
<comment type="caution">
    <text evidence="2">The sequence shown here is derived from an EMBL/GenBank/DDBJ whole genome shotgun (WGS) entry which is preliminary data.</text>
</comment>
<keyword evidence="3" id="KW-1185">Reference proteome</keyword>
<dbReference type="CDD" id="cd05244">
    <property type="entry name" value="BVR-B_like_SDR_a"/>
    <property type="match status" value="1"/>
</dbReference>
<reference evidence="2 3" key="1">
    <citation type="journal article" date="2015" name="Genome Announc.">
        <title>Expanding the biotechnology potential of lactobacilli through comparative genomics of 213 strains and associated genera.</title>
        <authorList>
            <person name="Sun Z."/>
            <person name="Harris H.M."/>
            <person name="McCann A."/>
            <person name="Guo C."/>
            <person name="Argimon S."/>
            <person name="Zhang W."/>
            <person name="Yang X."/>
            <person name="Jeffery I.B."/>
            <person name="Cooney J.C."/>
            <person name="Kagawa T.F."/>
            <person name="Liu W."/>
            <person name="Song Y."/>
            <person name="Salvetti E."/>
            <person name="Wrobel A."/>
            <person name="Rasinkangas P."/>
            <person name="Parkhill J."/>
            <person name="Rea M.C."/>
            <person name="O'Sullivan O."/>
            <person name="Ritari J."/>
            <person name="Douillard F.P."/>
            <person name="Paul Ross R."/>
            <person name="Yang R."/>
            <person name="Briner A.E."/>
            <person name="Felis G.E."/>
            <person name="de Vos W.M."/>
            <person name="Barrangou R."/>
            <person name="Klaenhammer T.R."/>
            <person name="Caufield P.W."/>
            <person name="Cui Y."/>
            <person name="Zhang H."/>
            <person name="O'Toole P.W."/>
        </authorList>
    </citation>
    <scope>NUCLEOTIDE SEQUENCE [LARGE SCALE GENOMIC DNA]</scope>
    <source>
        <strain evidence="2 3">DSM 15638</strain>
    </source>
</reference>
<sequence length="209" mass="22841">MKIGIIGATGKQGHTTLKEALSRGLDVTAIIRNKRKLTEEVPFIEKDLFDLTATDLAPFDVIVDAFNAPLGQETLHQTSLDHLITILANTENKLIVVGGASSLFIDSKKTMVLGDTPGFPESAKPTAKSMRNALADLRKVTNFDWTYLSPAAFFNPNGHKTGHYQIAGDVLTKNEKGESEISYADYAIALVDEIEANSHHQERFSVVSK</sequence>
<evidence type="ECO:0000259" key="1">
    <source>
        <dbReference type="Pfam" id="PF13460"/>
    </source>
</evidence>
<protein>
    <submittedName>
        <fullName evidence="2">YwnB</fullName>
    </submittedName>
</protein>
<dbReference type="RefSeq" id="WP_057973764.1">
    <property type="nucleotide sequence ID" value="NZ_AZDI01000002.1"/>
</dbReference>
<accession>A0A0R1HIB9</accession>
<dbReference type="STRING" id="1423719.FC66_GL000689"/>
<name>A0A0R1HIB9_9LACO</name>
<feature type="domain" description="NAD(P)-binding" evidence="1">
    <location>
        <begin position="7"/>
        <end position="194"/>
    </location>
</feature>